<proteinExistence type="predicted"/>
<organism evidence="1 2">
    <name type="scientific">Staurois parvus</name>
    <dbReference type="NCBI Taxonomy" id="386267"/>
    <lineage>
        <taxon>Eukaryota</taxon>
        <taxon>Metazoa</taxon>
        <taxon>Chordata</taxon>
        <taxon>Craniata</taxon>
        <taxon>Vertebrata</taxon>
        <taxon>Euteleostomi</taxon>
        <taxon>Amphibia</taxon>
        <taxon>Batrachia</taxon>
        <taxon>Anura</taxon>
        <taxon>Neobatrachia</taxon>
        <taxon>Ranoidea</taxon>
        <taxon>Ranidae</taxon>
        <taxon>Staurois</taxon>
    </lineage>
</organism>
<evidence type="ECO:0000313" key="1">
    <source>
        <dbReference type="EMBL" id="CAI9609869.1"/>
    </source>
</evidence>
<evidence type="ECO:0000313" key="2">
    <source>
        <dbReference type="Proteomes" id="UP001162483"/>
    </source>
</evidence>
<comment type="caution">
    <text evidence="1">The sequence shown here is derived from an EMBL/GenBank/DDBJ whole genome shotgun (WGS) entry which is preliminary data.</text>
</comment>
<accession>A0ABN9GKA8</accession>
<keyword evidence="2" id="KW-1185">Reference proteome</keyword>
<evidence type="ECO:0008006" key="3">
    <source>
        <dbReference type="Google" id="ProtNLM"/>
    </source>
</evidence>
<reference evidence="1" key="1">
    <citation type="submission" date="2023-05" db="EMBL/GenBank/DDBJ databases">
        <authorList>
            <person name="Stuckert A."/>
        </authorList>
    </citation>
    <scope>NUCLEOTIDE SEQUENCE</scope>
</reference>
<sequence>GSGGPPLRLGARDLSLRLGVPAPPAPAPPEGPETCRSAWGVRYPRCRLGARCLSAPPGGARCLSPLLGAPMPAAPASWGPDACHSPPGGPMPAATAWWPAGLMLRLSRPARCASARSPARCASCPESRPDVHLPGSPARCASARSPARFVPLPDVPLPMCPCRGVPLPGSPAP</sequence>
<protein>
    <recommendedName>
        <fullName evidence="3">Dopamine receptor D4</fullName>
    </recommendedName>
</protein>
<gene>
    <name evidence="1" type="ORF">SPARVUS_LOCUS14325506</name>
</gene>
<feature type="non-terminal residue" evidence="1">
    <location>
        <position position="173"/>
    </location>
</feature>
<dbReference type="Proteomes" id="UP001162483">
    <property type="component" value="Unassembled WGS sequence"/>
</dbReference>
<feature type="non-terminal residue" evidence="1">
    <location>
        <position position="1"/>
    </location>
</feature>
<name>A0ABN9GKA8_9NEOB</name>
<dbReference type="EMBL" id="CATNWA010018854">
    <property type="protein sequence ID" value="CAI9609869.1"/>
    <property type="molecule type" value="Genomic_DNA"/>
</dbReference>